<reference evidence="1" key="1">
    <citation type="journal article" date="2023" name="Science">
        <title>Genome structures resolve the early diversification of teleost fishes.</title>
        <authorList>
            <person name="Parey E."/>
            <person name="Louis A."/>
            <person name="Montfort J."/>
            <person name="Bouchez O."/>
            <person name="Roques C."/>
            <person name="Iampietro C."/>
            <person name="Lluch J."/>
            <person name="Castinel A."/>
            <person name="Donnadieu C."/>
            <person name="Desvignes T."/>
            <person name="Floi Bucao C."/>
            <person name="Jouanno E."/>
            <person name="Wen M."/>
            <person name="Mejri S."/>
            <person name="Dirks R."/>
            <person name="Jansen H."/>
            <person name="Henkel C."/>
            <person name="Chen W.J."/>
            <person name="Zahm M."/>
            <person name="Cabau C."/>
            <person name="Klopp C."/>
            <person name="Thompson A.W."/>
            <person name="Robinson-Rechavi M."/>
            <person name="Braasch I."/>
            <person name="Lecointre G."/>
            <person name="Bobe J."/>
            <person name="Postlethwait J.H."/>
            <person name="Berthelot C."/>
            <person name="Roest Crollius H."/>
            <person name="Guiguen Y."/>
        </authorList>
    </citation>
    <scope>NUCLEOTIDE SEQUENCE</scope>
    <source>
        <strain evidence="1">NC1722</strain>
    </source>
</reference>
<evidence type="ECO:0000313" key="2">
    <source>
        <dbReference type="Proteomes" id="UP001221898"/>
    </source>
</evidence>
<protein>
    <submittedName>
        <fullName evidence="1">Uncharacterized protein</fullName>
    </submittedName>
</protein>
<dbReference type="Proteomes" id="UP001221898">
    <property type="component" value="Unassembled WGS sequence"/>
</dbReference>
<comment type="caution">
    <text evidence="1">The sequence shown here is derived from an EMBL/GenBank/DDBJ whole genome shotgun (WGS) entry which is preliminary data.</text>
</comment>
<keyword evidence="2" id="KW-1185">Reference proteome</keyword>
<dbReference type="AlphaFoldDB" id="A0AAD7RZV9"/>
<accession>A0AAD7RZV9</accession>
<sequence length="158" mass="16860">MLSGPQQFPESLAFPQVSDRFPKLELPVVVEVKGRGGLGASAGHVENAHRPCAPVPSTTHHHLTRSFPPVPKVKLNRAAPPFGGATHVSSCRCKAVTANPLHPATVTPPLAPAPLQINFLATAKQRAWSQLNPVFINHAPIILCESYVTLPLPRGRAS</sequence>
<proteinExistence type="predicted"/>
<dbReference type="EMBL" id="JAINUG010000137">
    <property type="protein sequence ID" value="KAJ8393409.1"/>
    <property type="molecule type" value="Genomic_DNA"/>
</dbReference>
<name>A0AAD7RZV9_9TELE</name>
<gene>
    <name evidence="1" type="ORF">AAFF_G00061310</name>
</gene>
<organism evidence="1 2">
    <name type="scientific">Aldrovandia affinis</name>
    <dbReference type="NCBI Taxonomy" id="143900"/>
    <lineage>
        <taxon>Eukaryota</taxon>
        <taxon>Metazoa</taxon>
        <taxon>Chordata</taxon>
        <taxon>Craniata</taxon>
        <taxon>Vertebrata</taxon>
        <taxon>Euteleostomi</taxon>
        <taxon>Actinopterygii</taxon>
        <taxon>Neopterygii</taxon>
        <taxon>Teleostei</taxon>
        <taxon>Notacanthiformes</taxon>
        <taxon>Halosauridae</taxon>
        <taxon>Aldrovandia</taxon>
    </lineage>
</organism>
<evidence type="ECO:0000313" key="1">
    <source>
        <dbReference type="EMBL" id="KAJ8393409.1"/>
    </source>
</evidence>